<organism evidence="2 3">
    <name type="scientific">Marasmius crinis-equi</name>
    <dbReference type="NCBI Taxonomy" id="585013"/>
    <lineage>
        <taxon>Eukaryota</taxon>
        <taxon>Fungi</taxon>
        <taxon>Dikarya</taxon>
        <taxon>Basidiomycota</taxon>
        <taxon>Agaricomycotina</taxon>
        <taxon>Agaricomycetes</taxon>
        <taxon>Agaricomycetidae</taxon>
        <taxon>Agaricales</taxon>
        <taxon>Marasmiineae</taxon>
        <taxon>Marasmiaceae</taxon>
        <taxon>Marasmius</taxon>
    </lineage>
</organism>
<dbReference type="EMBL" id="JBAHYK010003600">
    <property type="protein sequence ID" value="KAL0563369.1"/>
    <property type="molecule type" value="Genomic_DNA"/>
</dbReference>
<sequence>MSWAYTASQALSWIKSRRTPFCIYTPCDSTVTLLALLRVSTTERIWAILKVVSSTADGEAEVELGERTRVAAEACLPQNIFGDSTPEFTKALKSLPGLSPNVGESGMLRVLVSFSEELDVSHLPCDTAYPVAVLNMNTIRQATKAYESASITKCIMKNVMNNTPATPSSSSKRKRASSTAGVARDADPSPDARSRTSKRAVPATSSLKIALSSRAARPLTRSQTGPRRSGRLAG</sequence>
<accession>A0ABR3EKE9</accession>
<name>A0ABR3EKE9_9AGAR</name>
<dbReference type="Proteomes" id="UP001465976">
    <property type="component" value="Unassembled WGS sequence"/>
</dbReference>
<reference evidence="2 3" key="1">
    <citation type="submission" date="2024-02" db="EMBL/GenBank/DDBJ databases">
        <title>A draft genome for the cacao thread blight pathogen Marasmius crinis-equi.</title>
        <authorList>
            <person name="Cohen S.P."/>
            <person name="Baruah I.K."/>
            <person name="Amoako-Attah I."/>
            <person name="Bukari Y."/>
            <person name="Meinhardt L.W."/>
            <person name="Bailey B.A."/>
        </authorList>
    </citation>
    <scope>NUCLEOTIDE SEQUENCE [LARGE SCALE GENOMIC DNA]</scope>
    <source>
        <strain evidence="2 3">GH-76</strain>
    </source>
</reference>
<comment type="caution">
    <text evidence="2">The sequence shown here is derived from an EMBL/GenBank/DDBJ whole genome shotgun (WGS) entry which is preliminary data.</text>
</comment>
<feature type="compositionally biased region" description="Basic and acidic residues" evidence="1">
    <location>
        <begin position="184"/>
        <end position="194"/>
    </location>
</feature>
<feature type="region of interest" description="Disordered" evidence="1">
    <location>
        <begin position="161"/>
        <end position="234"/>
    </location>
</feature>
<gene>
    <name evidence="2" type="ORF">V5O48_018699</name>
</gene>
<evidence type="ECO:0000313" key="2">
    <source>
        <dbReference type="EMBL" id="KAL0563369.1"/>
    </source>
</evidence>
<protein>
    <submittedName>
        <fullName evidence="2">Uncharacterized protein</fullName>
    </submittedName>
</protein>
<evidence type="ECO:0000313" key="3">
    <source>
        <dbReference type="Proteomes" id="UP001465976"/>
    </source>
</evidence>
<evidence type="ECO:0000256" key="1">
    <source>
        <dbReference type="SAM" id="MobiDB-lite"/>
    </source>
</evidence>
<proteinExistence type="predicted"/>
<keyword evidence="3" id="KW-1185">Reference proteome</keyword>